<evidence type="ECO:0000313" key="1">
    <source>
        <dbReference type="EMBL" id="PLS27528.1"/>
    </source>
</evidence>
<sequence length="327" mass="35602">MDVTWTDTQHVPQGELVAPTLDLQYGDQGNDFELTHATPGLILTDGCYIGIEGTEHGGRIDGVKVDMQDGHADYTYTGRTWHGILAGKIIQPDNGQDRLTMNGDANAIIKTIVNRVGLASTFTVPATPSGITIGSYTFHRYCTAWDGLRMMLTGAGARLALTYTGDTCRLEAVNATTYEGTDSDQRIDFTAERAYTQINHLIGLGKGELKARAVTHWYASANGTISQTQSLTGDREITQTYELTTSEGADLSNKTRDKLKELWKQGTIDLTIPDDIDLHIDDKAKAYDTTTGVGVTSPIVRIVVKLANGITNTTYEAGSYDWPDEEA</sequence>
<comment type="caution">
    <text evidence="1">The sequence shown here is derived from an EMBL/GenBank/DDBJ whole genome shotgun (WGS) entry which is preliminary data.</text>
</comment>
<proteinExistence type="predicted"/>
<evidence type="ECO:0000313" key="2">
    <source>
        <dbReference type="Proteomes" id="UP000235034"/>
    </source>
</evidence>
<name>A0A2N5IZY6_9BIFI</name>
<keyword evidence="2" id="KW-1185">Reference proteome</keyword>
<dbReference type="Proteomes" id="UP000235034">
    <property type="component" value="Unassembled WGS sequence"/>
</dbReference>
<protein>
    <submittedName>
        <fullName evidence="1">Phage head fiber protein</fullName>
    </submittedName>
</protein>
<accession>A0A2N5IZY6</accession>
<reference evidence="1 2" key="1">
    <citation type="submission" date="2017-07" db="EMBL/GenBank/DDBJ databases">
        <title>Bifidobacterium novel species.</title>
        <authorList>
            <person name="Lugli G.A."/>
            <person name="Milani C."/>
            <person name="Duranti S."/>
            <person name="Mangifesta M."/>
        </authorList>
    </citation>
    <scope>NUCLEOTIDE SEQUENCE [LARGE SCALE GENOMIC DNA]</scope>
    <source>
        <strain evidence="1 2">77</strain>
    </source>
</reference>
<gene>
    <name evidence="1" type="ORF">Uis4E_1560</name>
</gene>
<dbReference type="RefSeq" id="WP_101622650.1">
    <property type="nucleotide sequence ID" value="NZ_NMWT01000023.1"/>
</dbReference>
<organism evidence="1 2">
    <name type="scientific">Bifidobacterium parmae</name>
    <dbReference type="NCBI Taxonomy" id="361854"/>
    <lineage>
        <taxon>Bacteria</taxon>
        <taxon>Bacillati</taxon>
        <taxon>Actinomycetota</taxon>
        <taxon>Actinomycetes</taxon>
        <taxon>Bifidobacteriales</taxon>
        <taxon>Bifidobacteriaceae</taxon>
        <taxon>Bifidobacterium</taxon>
    </lineage>
</organism>
<dbReference type="EMBL" id="NMWT01000023">
    <property type="protein sequence ID" value="PLS27528.1"/>
    <property type="molecule type" value="Genomic_DNA"/>
</dbReference>
<dbReference type="OrthoDB" id="1958058at2"/>
<dbReference type="AlphaFoldDB" id="A0A2N5IZY6"/>